<feature type="region of interest" description="Disordered" evidence="1">
    <location>
        <begin position="182"/>
        <end position="208"/>
    </location>
</feature>
<protein>
    <recommendedName>
        <fullName evidence="2">FAS1 domain-containing protein</fullName>
    </recommendedName>
</protein>
<gene>
    <name evidence="3" type="ORF">PSNMU_V1.4_AUG-EV-PASAV3_0108400</name>
</gene>
<reference evidence="3 4" key="1">
    <citation type="submission" date="2019-01" db="EMBL/GenBank/DDBJ databases">
        <authorList>
            <person name="Ferrante I. M."/>
        </authorList>
    </citation>
    <scope>NUCLEOTIDE SEQUENCE [LARGE SCALE GENOMIC DNA]</scope>
    <source>
        <strain evidence="3 4">B856</strain>
    </source>
</reference>
<dbReference type="Gene3D" id="3.50.50.60">
    <property type="entry name" value="FAD/NAD(P)-binding domain"/>
    <property type="match status" value="1"/>
</dbReference>
<dbReference type="PANTHER" id="PTHR10900:SF77">
    <property type="entry name" value="FI19380P1"/>
    <property type="match status" value="1"/>
</dbReference>
<dbReference type="InterPro" id="IPR036378">
    <property type="entry name" value="FAS1_dom_sf"/>
</dbReference>
<organism evidence="3 4">
    <name type="scientific">Pseudo-nitzschia multistriata</name>
    <dbReference type="NCBI Taxonomy" id="183589"/>
    <lineage>
        <taxon>Eukaryota</taxon>
        <taxon>Sar</taxon>
        <taxon>Stramenopiles</taxon>
        <taxon>Ochrophyta</taxon>
        <taxon>Bacillariophyta</taxon>
        <taxon>Bacillariophyceae</taxon>
        <taxon>Bacillariophycidae</taxon>
        <taxon>Bacillariales</taxon>
        <taxon>Bacillariaceae</taxon>
        <taxon>Pseudo-nitzschia</taxon>
    </lineage>
</organism>
<keyword evidence="4" id="KW-1185">Reference proteome</keyword>
<evidence type="ECO:0000313" key="4">
    <source>
        <dbReference type="Proteomes" id="UP000291116"/>
    </source>
</evidence>
<dbReference type="Pfam" id="PF13450">
    <property type="entry name" value="NAD_binding_8"/>
    <property type="match status" value="1"/>
</dbReference>
<accession>A0A448ZP32</accession>
<dbReference type="PROSITE" id="PS50213">
    <property type="entry name" value="FAS1"/>
    <property type="match status" value="1"/>
</dbReference>
<dbReference type="Pfam" id="PF02469">
    <property type="entry name" value="Fasciclin"/>
    <property type="match status" value="1"/>
</dbReference>
<proteinExistence type="predicted"/>
<evidence type="ECO:0000313" key="3">
    <source>
        <dbReference type="EMBL" id="VEU43789.1"/>
    </source>
</evidence>
<evidence type="ECO:0000259" key="2">
    <source>
        <dbReference type="PROSITE" id="PS50213"/>
    </source>
</evidence>
<dbReference type="InterPro" id="IPR050904">
    <property type="entry name" value="Adhesion/Biosynth-related"/>
</dbReference>
<dbReference type="AlphaFoldDB" id="A0A448ZP32"/>
<dbReference type="PANTHER" id="PTHR10900">
    <property type="entry name" value="PERIOSTIN-RELATED"/>
    <property type="match status" value="1"/>
</dbReference>
<dbReference type="InterPro" id="IPR000782">
    <property type="entry name" value="FAS1_domain"/>
</dbReference>
<feature type="domain" description="FAS1" evidence="2">
    <location>
        <begin position="42"/>
        <end position="173"/>
    </location>
</feature>
<sequence length="876" mass="95784">MKFSALALSSIAMGAMMMQFDSSNAAGGVRRDPRRLQSNSNCLSITDYVCSDEEYSSLCSALKAYDLADMLQDGEWTLFAPTNEAFERLPSSYADDYLSILQFHVLKETIMYDDLVCSDTVVTVQGQDSRTKCSEQGKFQTGGGNLVTGTKPMITNRDIKVCNGIIQGIDEVMLPRLKIASVGNDESEEGPEESNNESTSAIKSNDDSGENLVCSEVIRSQPKNEPWRACGVALYPSGKSTLPHPPNVWQKNNCYDDENADAVYDMAIIGAGIGGAYLANQLRLGLEQSRTIAMYEAGQNVGGRLMSAFHAGALGIPVRPLSDVNNVAPPEYGGMRISPVYPLVFAQVIKMWDQHFKEDALKSNPKAQCDLDFCGVLENMPNCCYGLLTPMNVGRVFYHNTREILGPRMMEASLTDHNNLYNNYTVSDIADYKDLSPYQQCIMLAVGANKYANDNPSWEPANAVVGFEELCKKPMCNFTEGYCGLCEEFVPGEEATAVVSCTGYDTNPEGQKIRALIGLASEVVNIAGQTFLYLFTIGYQRLAQGLLEGTEVNSDGSGYSTLAIAPHFMKKLVAVGVGPGDFDEAVARARVLAQKQVDSLSNKDVEDDDGPTNPIQLKFSDGSMIVTHISYLTMLPFDAVGNPLYGTDAIQGLEPWHEPMKKMTVPNESFKAIIQWHNYSLAEHLGYSSCVNIVDGAAGMGSCDRIILDGNRPDGGIAELDSQVVRQAWMWDKYQILLYSVGGQKSPANTNIAIQTEYGMNTLIKLAIDELRNATKGIISKVDGKPIEIPQPSWFRGKIWPQGSLMINWNLDGMKETGWSSDAFSDTFRRPFGEGVNIWYGNSEMSADGALHGWAEGAFAMANRSLDGIRSALDGL</sequence>
<dbReference type="SUPFAM" id="SSF82153">
    <property type="entry name" value="FAS1 domain"/>
    <property type="match status" value="1"/>
</dbReference>
<dbReference type="Proteomes" id="UP000291116">
    <property type="component" value="Unassembled WGS sequence"/>
</dbReference>
<feature type="compositionally biased region" description="Acidic residues" evidence="1">
    <location>
        <begin position="185"/>
        <end position="195"/>
    </location>
</feature>
<evidence type="ECO:0000256" key="1">
    <source>
        <dbReference type="SAM" id="MobiDB-lite"/>
    </source>
</evidence>
<name>A0A448ZP32_9STRA</name>
<dbReference type="InterPro" id="IPR036188">
    <property type="entry name" value="FAD/NAD-bd_sf"/>
</dbReference>
<dbReference type="GO" id="GO:0005615">
    <property type="term" value="C:extracellular space"/>
    <property type="evidence" value="ECO:0007669"/>
    <property type="project" value="TreeGrafter"/>
</dbReference>
<dbReference type="SUPFAM" id="SSF51971">
    <property type="entry name" value="Nucleotide-binding domain"/>
    <property type="match status" value="1"/>
</dbReference>
<dbReference type="EMBL" id="CAACVS010000585">
    <property type="protein sequence ID" value="VEU43789.1"/>
    <property type="molecule type" value="Genomic_DNA"/>
</dbReference>
<dbReference type="OrthoDB" id="286301at2759"/>
<dbReference type="SMART" id="SM00554">
    <property type="entry name" value="FAS1"/>
    <property type="match status" value="1"/>
</dbReference>
<dbReference type="Gene3D" id="2.30.180.10">
    <property type="entry name" value="FAS1 domain"/>
    <property type="match status" value="1"/>
</dbReference>